<gene>
    <name evidence="4" type="ORF">VFPFJ_03050</name>
</gene>
<organism evidence="4 5">
    <name type="scientific">Purpureocillium lilacinum</name>
    <name type="common">Paecilomyces lilacinus</name>
    <dbReference type="NCBI Taxonomy" id="33203"/>
    <lineage>
        <taxon>Eukaryota</taxon>
        <taxon>Fungi</taxon>
        <taxon>Dikarya</taxon>
        <taxon>Ascomycota</taxon>
        <taxon>Pezizomycotina</taxon>
        <taxon>Sordariomycetes</taxon>
        <taxon>Hypocreomycetidae</taxon>
        <taxon>Hypocreales</taxon>
        <taxon>Ophiocordycipitaceae</taxon>
        <taxon>Purpureocillium</taxon>
    </lineage>
</organism>
<dbReference type="Proteomes" id="UP000078340">
    <property type="component" value="Unassembled WGS sequence"/>
</dbReference>
<dbReference type="SMART" id="SM00066">
    <property type="entry name" value="GAL4"/>
    <property type="match status" value="1"/>
</dbReference>
<dbReference type="OMA" id="RFAEYKF"/>
<dbReference type="InterPro" id="IPR053187">
    <property type="entry name" value="Notoamide_regulator"/>
</dbReference>
<evidence type="ECO:0000313" key="5">
    <source>
        <dbReference type="Proteomes" id="UP000078340"/>
    </source>
</evidence>
<evidence type="ECO:0000313" key="4">
    <source>
        <dbReference type="EMBL" id="OAQ93887.1"/>
    </source>
</evidence>
<dbReference type="AlphaFoldDB" id="A0A179HU37"/>
<accession>A0A179HU37</accession>
<dbReference type="Gene3D" id="4.10.240.10">
    <property type="entry name" value="Zn(2)-C6 fungal-type DNA-binding domain"/>
    <property type="match status" value="1"/>
</dbReference>
<dbReference type="InterPro" id="IPR036864">
    <property type="entry name" value="Zn2-C6_fun-type_DNA-bd_sf"/>
</dbReference>
<dbReference type="PROSITE" id="PS50048">
    <property type="entry name" value="ZN2_CY6_FUNGAL_2"/>
    <property type="match status" value="1"/>
</dbReference>
<dbReference type="PANTHER" id="PTHR47256">
    <property type="entry name" value="ZN(II)2CYS6 TRANSCRIPTION FACTOR (EUROFUNG)-RELATED"/>
    <property type="match status" value="1"/>
</dbReference>
<proteinExistence type="predicted"/>
<evidence type="ECO:0000256" key="1">
    <source>
        <dbReference type="ARBA" id="ARBA00023242"/>
    </source>
</evidence>
<protein>
    <submittedName>
        <fullName evidence="4">N-terminal fungal transcription regulatory domain-containing protein</fullName>
    </submittedName>
</protein>
<evidence type="ECO:0000259" key="3">
    <source>
        <dbReference type="PROSITE" id="PS50048"/>
    </source>
</evidence>
<feature type="region of interest" description="Disordered" evidence="2">
    <location>
        <begin position="349"/>
        <end position="368"/>
    </location>
</feature>
<feature type="compositionally biased region" description="Basic and acidic residues" evidence="2">
    <location>
        <begin position="17"/>
        <end position="28"/>
    </location>
</feature>
<name>A0A179HU37_PURLI</name>
<reference evidence="4 5" key="1">
    <citation type="submission" date="2016-02" db="EMBL/GenBank/DDBJ databases">
        <title>Biosynthesis of antibiotic leucinostatins and their inhibition on Phytophthora in bio-control Purpureocillium lilacinum.</title>
        <authorList>
            <person name="Wang G."/>
            <person name="Liu Z."/>
            <person name="Lin R."/>
            <person name="Li E."/>
            <person name="Mao Z."/>
            <person name="Ling J."/>
            <person name="Yin W."/>
            <person name="Xie B."/>
        </authorList>
    </citation>
    <scope>NUCLEOTIDE SEQUENCE [LARGE SCALE GENOMIC DNA]</scope>
    <source>
        <strain evidence="4">PLFJ-1</strain>
    </source>
</reference>
<dbReference type="CDD" id="cd12148">
    <property type="entry name" value="fungal_TF_MHR"/>
    <property type="match status" value="1"/>
</dbReference>
<dbReference type="KEGG" id="plj:28885181"/>
<dbReference type="InterPro" id="IPR001138">
    <property type="entry name" value="Zn2Cys6_DnaBD"/>
</dbReference>
<dbReference type="GeneID" id="28885181"/>
<dbReference type="GO" id="GO:0008270">
    <property type="term" value="F:zinc ion binding"/>
    <property type="evidence" value="ECO:0007669"/>
    <property type="project" value="InterPro"/>
</dbReference>
<dbReference type="CDD" id="cd00067">
    <property type="entry name" value="GAL4"/>
    <property type="match status" value="1"/>
</dbReference>
<evidence type="ECO:0000256" key="2">
    <source>
        <dbReference type="SAM" id="MobiDB-lite"/>
    </source>
</evidence>
<comment type="caution">
    <text evidence="4">The sequence shown here is derived from an EMBL/GenBank/DDBJ whole genome shotgun (WGS) entry which is preliminary data.</text>
</comment>
<dbReference type="Pfam" id="PF00172">
    <property type="entry name" value="Zn_clus"/>
    <property type="match status" value="1"/>
</dbReference>
<dbReference type="PROSITE" id="PS00463">
    <property type="entry name" value="ZN2_CY6_FUNGAL_1"/>
    <property type="match status" value="1"/>
</dbReference>
<dbReference type="PANTHER" id="PTHR47256:SF1">
    <property type="entry name" value="ZN(II)2CYS6 TRANSCRIPTION FACTOR (EUROFUNG)"/>
    <property type="match status" value="1"/>
</dbReference>
<keyword evidence="1" id="KW-0539">Nucleus</keyword>
<dbReference type="EMBL" id="LSBI01000002">
    <property type="protein sequence ID" value="OAQ93887.1"/>
    <property type="molecule type" value="Genomic_DNA"/>
</dbReference>
<dbReference type="GO" id="GO:0000981">
    <property type="term" value="F:DNA-binding transcription factor activity, RNA polymerase II-specific"/>
    <property type="evidence" value="ECO:0007669"/>
    <property type="project" value="InterPro"/>
</dbReference>
<feature type="region of interest" description="Disordered" evidence="2">
    <location>
        <begin position="1"/>
        <end position="30"/>
    </location>
</feature>
<dbReference type="SUPFAM" id="SSF57701">
    <property type="entry name" value="Zn2/Cys6 DNA-binding domain"/>
    <property type="match status" value="1"/>
</dbReference>
<sequence length="644" mass="72769">MERRYLPLRPAAAGSRVPERRSPEPLEPKRRRVGVAVACNSCRRRKIRCDGRRPTCTQCHDQTTRCAYRHEPSSDSPDATVAEVIEILNVLPGAESVRLLSSLRGERDASKILSVVRGGLGRHERASDQPSATTVMGAPFKTLELEVQNPVAYPTLEPFDPGSFMREPYRGLTTAAKDDDMAPRPTAARCISLYLQTDHPLLGHFDPELFISHLTKGENGYCSPLLVNALLYWASQMYTAMDPRTNKFAMSFCSEAERMWNEELGNDNVVNIAAAQFLSLGFLGHGRDHKVLQYLAHALHMGNRMGLIDCDTDDTSTTYPIEGLTVEESRARLLMSLFYHQPGLNCPKRPPNLPIPGGDRSGEQADPDMAQTLPLPSFMGKTFAHLCHFWRIVHEITLVYHSDPSPAFFDDHTALRFAEYKFRELLAWSNGLPSHLLRGENRPHHVQILHLWFHAAVLELFRPCVQTSTAAKRRLRTFTSTASSPAAVCNASVEQLKRLTLHFRLNYKSSTYTILWHTALIYVANALLHDSKEEGWFSYFLLCVYGYERLRRSWRVTEAVAKALLAMSLRNGDISSQMARHILQDLERKKLSEMPERIRAPFPVDLDLALSDPKSAMAENLADKFEYTAMLGDYTHEFDSSELN</sequence>
<feature type="domain" description="Zn(2)-C6 fungal-type" evidence="3">
    <location>
        <begin position="38"/>
        <end position="68"/>
    </location>
</feature>